<comment type="miscellaneous">
    <text evidence="2">Reaction mechanism of ThiL seems to utilize a direct, inline transfer of the gamma-phosphate of ATP to TMP rather than a phosphorylated enzyme intermediate.</text>
</comment>
<dbReference type="Pfam" id="PF02769">
    <property type="entry name" value="AIRS_C"/>
    <property type="match status" value="1"/>
</dbReference>
<keyword evidence="2" id="KW-0547">Nucleotide-binding</keyword>
<evidence type="ECO:0000256" key="1">
    <source>
        <dbReference type="ARBA" id="ARBA00022977"/>
    </source>
</evidence>
<evidence type="ECO:0000313" key="5">
    <source>
        <dbReference type="EMBL" id="UUX50226.1"/>
    </source>
</evidence>
<keyword evidence="2" id="KW-0479">Metal-binding</keyword>
<feature type="binding site" evidence="2">
    <location>
        <position position="30"/>
    </location>
    <ligand>
        <name>Mg(2+)</name>
        <dbReference type="ChEBI" id="CHEBI:18420"/>
        <label>4</label>
    </ligand>
</feature>
<keyword evidence="2" id="KW-0067">ATP-binding</keyword>
<name>A0A9J7ATR3_9PROT</name>
<feature type="domain" description="PurM-like C-terminal" evidence="4">
    <location>
        <begin position="155"/>
        <end position="311"/>
    </location>
</feature>
<protein>
    <recommendedName>
        <fullName evidence="2">Thiamine-monophosphate kinase</fullName>
        <shortName evidence="2">TMP kinase</shortName>
        <shortName evidence="2">Thiamine-phosphate kinase</shortName>
        <ecNumber evidence="2">2.7.4.16</ecNumber>
    </recommendedName>
</protein>
<dbReference type="PIRSF" id="PIRSF005303">
    <property type="entry name" value="Thiam_monoph_kin"/>
    <property type="match status" value="1"/>
</dbReference>
<sequence>MKKLGEFERIAHYFSPLVAGQSDALGLADDAAIVSPPPGMRMAVTADALVAGVHFLESDPADRVARKALRVNISDLAAMGADPYGYTITLALPSGMENAEAWLEAFASGQRSDHLTFGIRLLGGDSVSTPGPLTISVTAFGWIPEDRALLRSGARAGDDIFVSGTIGDSGLGLAVLRSEIADIEGPDRGYLVDRYQLPEPRPMLGRALLRVASAALDVSDGLVQDLGHIAKASGVAANIALPRVPVSAAAAALVRSGKSEPVNLIASGDDYELLFTAPKEAREAVLERAEEAGVPICRIGKILPGRGVYVVDEVGNEVAIERRGYTHA</sequence>
<dbReference type="AlphaFoldDB" id="A0A9J7ATR3"/>
<feature type="binding site" evidence="2">
    <location>
        <position position="75"/>
    </location>
    <ligand>
        <name>Mg(2+)</name>
        <dbReference type="ChEBI" id="CHEBI:18420"/>
        <label>2</label>
    </ligand>
</feature>
<feature type="binding site" evidence="2">
    <location>
        <position position="325"/>
    </location>
    <ligand>
        <name>substrate</name>
    </ligand>
</feature>
<evidence type="ECO:0000259" key="4">
    <source>
        <dbReference type="Pfam" id="PF02769"/>
    </source>
</evidence>
<feature type="binding site" evidence="2">
    <location>
        <position position="75"/>
    </location>
    <ligand>
        <name>Mg(2+)</name>
        <dbReference type="ChEBI" id="CHEBI:18420"/>
        <label>4</label>
    </ligand>
</feature>
<keyword evidence="1 2" id="KW-0784">Thiamine biosynthesis</keyword>
<dbReference type="GO" id="GO:0000287">
    <property type="term" value="F:magnesium ion binding"/>
    <property type="evidence" value="ECO:0007669"/>
    <property type="project" value="UniProtKB-UniRule"/>
</dbReference>
<keyword evidence="6" id="KW-1185">Reference proteome</keyword>
<dbReference type="CDD" id="cd02194">
    <property type="entry name" value="ThiL"/>
    <property type="match status" value="1"/>
</dbReference>
<dbReference type="InterPro" id="IPR036676">
    <property type="entry name" value="PurM-like_C_sf"/>
</dbReference>
<dbReference type="Proteomes" id="UP001060336">
    <property type="component" value="Chromosome"/>
</dbReference>
<comment type="similarity">
    <text evidence="2">Belongs to the thiamine-monophosphate kinase family.</text>
</comment>
<dbReference type="InterPro" id="IPR010918">
    <property type="entry name" value="PurM-like_C_dom"/>
</dbReference>
<evidence type="ECO:0000313" key="6">
    <source>
        <dbReference type="Proteomes" id="UP001060336"/>
    </source>
</evidence>
<comment type="catalytic activity">
    <reaction evidence="2">
        <text>thiamine phosphate + ATP = thiamine diphosphate + ADP</text>
        <dbReference type="Rhea" id="RHEA:15913"/>
        <dbReference type="ChEBI" id="CHEBI:30616"/>
        <dbReference type="ChEBI" id="CHEBI:37575"/>
        <dbReference type="ChEBI" id="CHEBI:58937"/>
        <dbReference type="ChEBI" id="CHEBI:456216"/>
        <dbReference type="EC" id="2.7.4.16"/>
    </reaction>
</comment>
<feature type="binding site" evidence="2">
    <location>
        <position position="45"/>
    </location>
    <ligand>
        <name>Mg(2+)</name>
        <dbReference type="ChEBI" id="CHEBI:18420"/>
        <label>4</label>
    </ligand>
</feature>
<feature type="binding site" evidence="2">
    <location>
        <position position="125"/>
    </location>
    <ligand>
        <name>Mg(2+)</name>
        <dbReference type="ChEBI" id="CHEBI:18420"/>
        <label>1</label>
    </ligand>
</feature>
<comment type="pathway">
    <text evidence="2">Cofactor biosynthesis; thiamine diphosphate biosynthesis; thiamine diphosphate from thiamine phosphate: step 1/1.</text>
</comment>
<feature type="binding site" evidence="2">
    <location>
        <position position="220"/>
    </location>
    <ligand>
        <name>Mg(2+)</name>
        <dbReference type="ChEBI" id="CHEBI:18420"/>
        <label>5</label>
    </ligand>
</feature>
<feature type="binding site" evidence="2">
    <location>
        <position position="54"/>
    </location>
    <ligand>
        <name>substrate</name>
    </ligand>
</feature>
<dbReference type="RefSeq" id="WP_257769337.1">
    <property type="nucleotide sequence ID" value="NZ_CP102480.1"/>
</dbReference>
<dbReference type="EC" id="2.7.4.16" evidence="2"/>
<dbReference type="NCBIfam" id="TIGR01379">
    <property type="entry name" value="thiL"/>
    <property type="match status" value="1"/>
</dbReference>
<feature type="binding site" evidence="2">
    <location>
        <position position="30"/>
    </location>
    <ligand>
        <name>Mg(2+)</name>
        <dbReference type="ChEBI" id="CHEBI:18420"/>
        <label>3</label>
    </ligand>
</feature>
<reference evidence="5" key="1">
    <citation type="submission" date="2022-08" db="EMBL/GenBank/DDBJ databases">
        <title>Nisaea acidiphila sp. nov., isolated from a marine algal debris and emended description of the genus Nisaea Urios et al. 2008.</title>
        <authorList>
            <person name="Kwon K."/>
        </authorList>
    </citation>
    <scope>NUCLEOTIDE SEQUENCE</scope>
    <source>
        <strain evidence="5">MEBiC11861</strain>
    </source>
</reference>
<dbReference type="SUPFAM" id="SSF55326">
    <property type="entry name" value="PurM N-terminal domain-like"/>
    <property type="match status" value="1"/>
</dbReference>
<feature type="binding site" evidence="2">
    <location>
        <position position="217"/>
    </location>
    <ligand>
        <name>Mg(2+)</name>
        <dbReference type="ChEBI" id="CHEBI:18420"/>
        <label>3</label>
    </ligand>
</feature>
<evidence type="ECO:0000259" key="3">
    <source>
        <dbReference type="Pfam" id="PF00586"/>
    </source>
</evidence>
<feature type="binding site" evidence="2">
    <location>
        <position position="151"/>
    </location>
    <ligand>
        <name>ATP</name>
        <dbReference type="ChEBI" id="CHEBI:30616"/>
    </ligand>
</feature>
<dbReference type="Gene3D" id="3.90.650.10">
    <property type="entry name" value="PurM-like C-terminal domain"/>
    <property type="match status" value="1"/>
</dbReference>
<dbReference type="GO" id="GO:0009229">
    <property type="term" value="P:thiamine diphosphate biosynthetic process"/>
    <property type="evidence" value="ECO:0007669"/>
    <property type="project" value="UniProtKB-UniRule"/>
</dbReference>
<dbReference type="InterPro" id="IPR036921">
    <property type="entry name" value="PurM-like_N_sf"/>
</dbReference>
<dbReference type="InterPro" id="IPR006283">
    <property type="entry name" value="ThiL-like"/>
</dbReference>
<feature type="binding site" evidence="2">
    <location>
        <position position="47"/>
    </location>
    <ligand>
        <name>Mg(2+)</name>
        <dbReference type="ChEBI" id="CHEBI:18420"/>
        <label>1</label>
    </ligand>
</feature>
<keyword evidence="2" id="KW-0460">Magnesium</keyword>
<feature type="binding site" evidence="2">
    <location>
        <position position="219"/>
    </location>
    <ligand>
        <name>ATP</name>
        <dbReference type="ChEBI" id="CHEBI:30616"/>
    </ligand>
</feature>
<feature type="domain" description="PurM-like N-terminal" evidence="3">
    <location>
        <begin position="29"/>
        <end position="142"/>
    </location>
</feature>
<comment type="caution">
    <text evidence="2">Lacks conserved residue(s) required for the propagation of feature annotation.</text>
</comment>
<feature type="binding site" evidence="2">
    <location>
        <begin position="124"/>
        <end position="125"/>
    </location>
    <ligand>
        <name>ATP</name>
        <dbReference type="ChEBI" id="CHEBI:30616"/>
    </ligand>
</feature>
<keyword evidence="2 5" id="KW-0418">Kinase</keyword>
<dbReference type="PANTHER" id="PTHR30270:SF0">
    <property type="entry name" value="THIAMINE-MONOPHOSPHATE KINASE"/>
    <property type="match status" value="1"/>
</dbReference>
<dbReference type="GO" id="GO:0009228">
    <property type="term" value="P:thiamine biosynthetic process"/>
    <property type="evidence" value="ECO:0007669"/>
    <property type="project" value="UniProtKB-KW"/>
</dbReference>
<accession>A0A9J7ATR3</accession>
<evidence type="ECO:0000256" key="2">
    <source>
        <dbReference type="HAMAP-Rule" id="MF_02128"/>
    </source>
</evidence>
<proteinExistence type="inferred from homology"/>
<dbReference type="InterPro" id="IPR016188">
    <property type="entry name" value="PurM-like_N"/>
</dbReference>
<dbReference type="Pfam" id="PF00586">
    <property type="entry name" value="AIRS"/>
    <property type="match status" value="1"/>
</dbReference>
<dbReference type="SUPFAM" id="SSF56042">
    <property type="entry name" value="PurM C-terminal domain-like"/>
    <property type="match status" value="1"/>
</dbReference>
<dbReference type="Gene3D" id="3.30.1330.10">
    <property type="entry name" value="PurM-like, N-terminal domain"/>
    <property type="match status" value="1"/>
</dbReference>
<dbReference type="GO" id="GO:0005524">
    <property type="term" value="F:ATP binding"/>
    <property type="evidence" value="ECO:0007669"/>
    <property type="project" value="UniProtKB-UniRule"/>
</dbReference>
<comment type="function">
    <text evidence="2">Catalyzes the ATP-dependent phosphorylation of thiamine-monophosphate (TMP) to form thiamine-pyrophosphate (TPP), the active form of vitamin B1.</text>
</comment>
<keyword evidence="2 5" id="KW-0808">Transferase</keyword>
<dbReference type="PANTHER" id="PTHR30270">
    <property type="entry name" value="THIAMINE-MONOPHOSPHATE KINASE"/>
    <property type="match status" value="1"/>
</dbReference>
<dbReference type="KEGG" id="naci:NUH88_00700"/>
<organism evidence="5 6">
    <name type="scientific">Nisaea acidiphila</name>
    <dbReference type="NCBI Taxonomy" id="1862145"/>
    <lineage>
        <taxon>Bacteria</taxon>
        <taxon>Pseudomonadati</taxon>
        <taxon>Pseudomonadota</taxon>
        <taxon>Alphaproteobacteria</taxon>
        <taxon>Rhodospirillales</taxon>
        <taxon>Thalassobaculaceae</taxon>
        <taxon>Nisaea</taxon>
    </lineage>
</organism>
<feature type="binding site" evidence="2">
    <location>
        <position position="75"/>
    </location>
    <ligand>
        <name>Mg(2+)</name>
        <dbReference type="ChEBI" id="CHEBI:18420"/>
        <label>3</label>
    </ligand>
</feature>
<dbReference type="HAMAP" id="MF_02128">
    <property type="entry name" value="TMP_kinase"/>
    <property type="match status" value="1"/>
</dbReference>
<feature type="binding site" evidence="2">
    <location>
        <position position="47"/>
    </location>
    <ligand>
        <name>Mg(2+)</name>
        <dbReference type="ChEBI" id="CHEBI:18420"/>
        <label>2</label>
    </ligand>
</feature>
<dbReference type="PROSITE" id="PS51300">
    <property type="entry name" value="NIRD"/>
    <property type="match status" value="1"/>
</dbReference>
<gene>
    <name evidence="2 5" type="primary">thiL</name>
    <name evidence="5" type="ORF">NUH88_00700</name>
</gene>
<dbReference type="GO" id="GO:0009030">
    <property type="term" value="F:thiamine-phosphate kinase activity"/>
    <property type="evidence" value="ECO:0007669"/>
    <property type="project" value="UniProtKB-UniRule"/>
</dbReference>
<feature type="binding site" evidence="2">
    <location>
        <position position="269"/>
    </location>
    <ligand>
        <name>substrate</name>
    </ligand>
</feature>
<dbReference type="EMBL" id="CP102480">
    <property type="protein sequence ID" value="UUX50226.1"/>
    <property type="molecule type" value="Genomic_DNA"/>
</dbReference>